<evidence type="ECO:0000313" key="3">
    <source>
        <dbReference type="Proteomes" id="UP000054270"/>
    </source>
</evidence>
<gene>
    <name evidence="2" type="ORF">HYPSUDRAFT_196196</name>
</gene>
<accession>A0A0D2PNU5</accession>
<evidence type="ECO:0000313" key="2">
    <source>
        <dbReference type="EMBL" id="KJA29876.1"/>
    </source>
</evidence>
<feature type="compositionally biased region" description="Polar residues" evidence="1">
    <location>
        <begin position="171"/>
        <end position="190"/>
    </location>
</feature>
<keyword evidence="3" id="KW-1185">Reference proteome</keyword>
<feature type="region of interest" description="Disordered" evidence="1">
    <location>
        <begin position="153"/>
        <end position="190"/>
    </location>
</feature>
<dbReference type="AlphaFoldDB" id="A0A0D2PNU5"/>
<proteinExistence type="predicted"/>
<evidence type="ECO:0000256" key="1">
    <source>
        <dbReference type="SAM" id="MobiDB-lite"/>
    </source>
</evidence>
<dbReference type="STRING" id="945553.A0A0D2PNU5"/>
<name>A0A0D2PNU5_HYPSF</name>
<protein>
    <submittedName>
        <fullName evidence="2">Uncharacterized protein</fullName>
    </submittedName>
</protein>
<dbReference type="EMBL" id="KN817518">
    <property type="protein sequence ID" value="KJA29876.1"/>
    <property type="molecule type" value="Genomic_DNA"/>
</dbReference>
<sequence length="190" mass="21982">MNEALQNLTELFHRDGGPLKWADSHFSTYEFHKFVLMMLTRKLLPDPTPQHPKKRKKQPPVTIVLDDKNITSTDQHKFLGVIIDTELRFKKHSDYVLGKGMKMVNQVRRLSKMARGMQGEYARRMYYAAAAATMHYANDIWCPTVPNRYGKKQRGMTGAVKKMDSDKTTKSEPQQYYTNTINPSRSPDIT</sequence>
<reference evidence="3" key="1">
    <citation type="submission" date="2014-04" db="EMBL/GenBank/DDBJ databases">
        <title>Evolutionary Origins and Diversification of the Mycorrhizal Mutualists.</title>
        <authorList>
            <consortium name="DOE Joint Genome Institute"/>
            <consortium name="Mycorrhizal Genomics Consortium"/>
            <person name="Kohler A."/>
            <person name="Kuo A."/>
            <person name="Nagy L.G."/>
            <person name="Floudas D."/>
            <person name="Copeland A."/>
            <person name="Barry K.W."/>
            <person name="Cichocki N."/>
            <person name="Veneault-Fourrey C."/>
            <person name="LaButti K."/>
            <person name="Lindquist E.A."/>
            <person name="Lipzen A."/>
            <person name="Lundell T."/>
            <person name="Morin E."/>
            <person name="Murat C."/>
            <person name="Riley R."/>
            <person name="Ohm R."/>
            <person name="Sun H."/>
            <person name="Tunlid A."/>
            <person name="Henrissat B."/>
            <person name="Grigoriev I.V."/>
            <person name="Hibbett D.S."/>
            <person name="Martin F."/>
        </authorList>
    </citation>
    <scope>NUCLEOTIDE SEQUENCE [LARGE SCALE GENOMIC DNA]</scope>
    <source>
        <strain evidence="3">FD-334 SS-4</strain>
    </source>
</reference>
<dbReference type="OrthoDB" id="3261222at2759"/>
<dbReference type="Proteomes" id="UP000054270">
    <property type="component" value="Unassembled WGS sequence"/>
</dbReference>
<feature type="compositionally biased region" description="Basic and acidic residues" evidence="1">
    <location>
        <begin position="161"/>
        <end position="170"/>
    </location>
</feature>
<organism evidence="2 3">
    <name type="scientific">Hypholoma sublateritium (strain FD-334 SS-4)</name>
    <dbReference type="NCBI Taxonomy" id="945553"/>
    <lineage>
        <taxon>Eukaryota</taxon>
        <taxon>Fungi</taxon>
        <taxon>Dikarya</taxon>
        <taxon>Basidiomycota</taxon>
        <taxon>Agaricomycotina</taxon>
        <taxon>Agaricomycetes</taxon>
        <taxon>Agaricomycetidae</taxon>
        <taxon>Agaricales</taxon>
        <taxon>Agaricineae</taxon>
        <taxon>Strophariaceae</taxon>
        <taxon>Hypholoma</taxon>
    </lineage>
</organism>